<evidence type="ECO:0000313" key="6">
    <source>
        <dbReference type="EMBL" id="KAA0970902.1"/>
    </source>
</evidence>
<dbReference type="RefSeq" id="WP_149300214.1">
    <property type="nucleotide sequence ID" value="NZ_VTWH01000002.1"/>
</dbReference>
<dbReference type="PANTHER" id="PTHR42788">
    <property type="entry name" value="TAURINE IMPORT ATP-BINDING PROTEIN-RELATED"/>
    <property type="match status" value="1"/>
</dbReference>
<accession>A0A5B0DY15</accession>
<dbReference type="InterPro" id="IPR050166">
    <property type="entry name" value="ABC_transporter_ATP-bind"/>
</dbReference>
<dbReference type="Pfam" id="PF00005">
    <property type="entry name" value="ABC_tran"/>
    <property type="match status" value="1"/>
</dbReference>
<evidence type="ECO:0000259" key="5">
    <source>
        <dbReference type="PROSITE" id="PS50893"/>
    </source>
</evidence>
<reference evidence="6 7" key="1">
    <citation type="submission" date="2019-08" db="EMBL/GenBank/DDBJ databases">
        <title>Aureimonas fodiniaquatilis sp. nov., isolated from a coal mine wastewater.</title>
        <authorList>
            <person name="Kim W."/>
        </authorList>
    </citation>
    <scope>NUCLEOTIDE SEQUENCE [LARGE SCALE GENOMIC DNA]</scope>
    <source>
        <strain evidence="6 7">CAU 1482</strain>
    </source>
</reference>
<evidence type="ECO:0000256" key="1">
    <source>
        <dbReference type="ARBA" id="ARBA00005417"/>
    </source>
</evidence>
<gene>
    <name evidence="6" type="ORF">FPY71_10575</name>
</gene>
<dbReference type="PROSITE" id="PS00211">
    <property type="entry name" value="ABC_TRANSPORTER_1"/>
    <property type="match status" value="1"/>
</dbReference>
<dbReference type="InterPro" id="IPR027417">
    <property type="entry name" value="P-loop_NTPase"/>
</dbReference>
<keyword evidence="2" id="KW-0813">Transport</keyword>
<dbReference type="Gene3D" id="3.40.50.300">
    <property type="entry name" value="P-loop containing nucleotide triphosphate hydrolases"/>
    <property type="match status" value="1"/>
</dbReference>
<evidence type="ECO:0000256" key="3">
    <source>
        <dbReference type="ARBA" id="ARBA00022741"/>
    </source>
</evidence>
<feature type="domain" description="ABC transporter" evidence="5">
    <location>
        <begin position="20"/>
        <end position="251"/>
    </location>
</feature>
<dbReference type="SMART" id="SM00382">
    <property type="entry name" value="AAA"/>
    <property type="match status" value="1"/>
</dbReference>
<protein>
    <submittedName>
        <fullName evidence="6">ABC transporter ATP-binding protein</fullName>
    </submittedName>
</protein>
<evidence type="ECO:0000256" key="2">
    <source>
        <dbReference type="ARBA" id="ARBA00022448"/>
    </source>
</evidence>
<dbReference type="InterPro" id="IPR017871">
    <property type="entry name" value="ABC_transporter-like_CS"/>
</dbReference>
<keyword evidence="7" id="KW-1185">Reference proteome</keyword>
<dbReference type="GO" id="GO:0005524">
    <property type="term" value="F:ATP binding"/>
    <property type="evidence" value="ECO:0007669"/>
    <property type="project" value="UniProtKB-KW"/>
</dbReference>
<dbReference type="SUPFAM" id="SSF52540">
    <property type="entry name" value="P-loop containing nucleoside triphosphate hydrolases"/>
    <property type="match status" value="1"/>
</dbReference>
<dbReference type="CDD" id="cd03293">
    <property type="entry name" value="ABC_NrtD_SsuB_transporters"/>
    <property type="match status" value="1"/>
</dbReference>
<dbReference type="OrthoDB" id="9807242at2"/>
<name>A0A5B0DY15_9HYPH</name>
<dbReference type="EMBL" id="VTWH01000002">
    <property type="protein sequence ID" value="KAA0970902.1"/>
    <property type="molecule type" value="Genomic_DNA"/>
</dbReference>
<dbReference type="Proteomes" id="UP000324738">
    <property type="component" value="Unassembled WGS sequence"/>
</dbReference>
<dbReference type="PROSITE" id="PS50893">
    <property type="entry name" value="ABC_TRANSPORTER_2"/>
    <property type="match status" value="1"/>
</dbReference>
<keyword evidence="3" id="KW-0547">Nucleotide-binding</keyword>
<dbReference type="InterPro" id="IPR003593">
    <property type="entry name" value="AAA+_ATPase"/>
</dbReference>
<dbReference type="PANTHER" id="PTHR42788:SF13">
    <property type="entry name" value="ALIPHATIC SULFONATES IMPORT ATP-BINDING PROTEIN SSUB"/>
    <property type="match status" value="1"/>
</dbReference>
<evidence type="ECO:0000313" key="7">
    <source>
        <dbReference type="Proteomes" id="UP000324738"/>
    </source>
</evidence>
<evidence type="ECO:0000256" key="4">
    <source>
        <dbReference type="ARBA" id="ARBA00022840"/>
    </source>
</evidence>
<keyword evidence="4 6" id="KW-0067">ATP-binding</keyword>
<comment type="caution">
    <text evidence="6">The sequence shown here is derived from an EMBL/GenBank/DDBJ whole genome shotgun (WGS) entry which is preliminary data.</text>
</comment>
<dbReference type="InterPro" id="IPR003439">
    <property type="entry name" value="ABC_transporter-like_ATP-bd"/>
</dbReference>
<sequence length="285" mass="31247">MTIRNLQEVAAIPKSEPPLVSVKDVGKTYFTGQSAVHAVASASLDVRRGEFVSLLGPSGCGKSTLLMMIAGLEKPTAGSIDLLGSPVLAPRRDIGIIFQDATLLPWKSAMDNVLFPIRILKLPVHKYRQRAQELLDMVGLTGFEHKKPGELSGGMRQRVAICRSLIHDPDILLMDEPFSALDAITRDQMNVALSEILETYRKTVIFVTHSIREAAFLSDRVVVMGGRPSGIMLDMPMPFARPRRFEVEETVEFTQVCRELRLTIEAAHGHASSNHAAPKGAAVIE</sequence>
<comment type="similarity">
    <text evidence="1">Belongs to the ABC transporter superfamily.</text>
</comment>
<dbReference type="GO" id="GO:0016887">
    <property type="term" value="F:ATP hydrolysis activity"/>
    <property type="evidence" value="ECO:0007669"/>
    <property type="project" value="InterPro"/>
</dbReference>
<dbReference type="AlphaFoldDB" id="A0A5B0DY15"/>
<organism evidence="6 7">
    <name type="scientific">Aureimonas fodinaquatilis</name>
    <dbReference type="NCBI Taxonomy" id="2565783"/>
    <lineage>
        <taxon>Bacteria</taxon>
        <taxon>Pseudomonadati</taxon>
        <taxon>Pseudomonadota</taxon>
        <taxon>Alphaproteobacteria</taxon>
        <taxon>Hyphomicrobiales</taxon>
        <taxon>Aurantimonadaceae</taxon>
        <taxon>Aureimonas</taxon>
    </lineage>
</organism>
<proteinExistence type="inferred from homology"/>